<evidence type="ECO:0000256" key="1">
    <source>
        <dbReference type="ARBA" id="ARBA00007626"/>
    </source>
</evidence>
<evidence type="ECO:0000313" key="5">
    <source>
        <dbReference type="Proteomes" id="UP001187471"/>
    </source>
</evidence>
<evidence type="ECO:0000313" key="4">
    <source>
        <dbReference type="EMBL" id="KAK2978960.1"/>
    </source>
</evidence>
<evidence type="ECO:0000256" key="2">
    <source>
        <dbReference type="ARBA" id="ARBA00022737"/>
    </source>
</evidence>
<name>A0AA88UC81_9ASTE</name>
<dbReference type="PANTHER" id="PTHR47447:SF28">
    <property type="entry name" value="PENTACOTRIPEPTIDE-REPEAT REGION OF PRORP DOMAIN-CONTAINING PROTEIN"/>
    <property type="match status" value="1"/>
</dbReference>
<comment type="caution">
    <text evidence="4">The sequence shown here is derived from an EMBL/GenBank/DDBJ whole genome shotgun (WGS) entry which is preliminary data.</text>
</comment>
<comment type="similarity">
    <text evidence="1">Belongs to the PPR family. P subfamily.</text>
</comment>
<sequence length="235" mass="26470">MITTIPPESSLTSSSNTRRLRTSVSLSASSCSTSRRACLTPPAVCERTRISFNALLSACYELPEDMISEFLGEMPKKLSIKLDIVSYTIVIKRLCQTGQLDSVLAVENRLSAAEKLWRLMESNGIRPDVRSYNPKIRLLVANKRVSEAIRLLEEMERNGDNVDQSKRWYREMGLKECAPDQVTFLLLLPLVCAKGDFSFGLELCKEAIARYYLVDTAKVQRVVDGLLLKSKREEA</sequence>
<dbReference type="Pfam" id="PF01535">
    <property type="entry name" value="PPR"/>
    <property type="match status" value="2"/>
</dbReference>
<evidence type="ECO:0008006" key="6">
    <source>
        <dbReference type="Google" id="ProtNLM"/>
    </source>
</evidence>
<dbReference type="PANTHER" id="PTHR47447">
    <property type="entry name" value="OS03G0856100 PROTEIN"/>
    <property type="match status" value="1"/>
</dbReference>
<accession>A0AA88UC81</accession>
<keyword evidence="5" id="KW-1185">Reference proteome</keyword>
<protein>
    <recommendedName>
        <fullName evidence="6">Pentatricopeptide repeat-containing protein</fullName>
    </recommendedName>
</protein>
<proteinExistence type="inferred from homology"/>
<dbReference type="InterPro" id="IPR011990">
    <property type="entry name" value="TPR-like_helical_dom_sf"/>
</dbReference>
<organism evidence="4 5">
    <name type="scientific">Escallonia rubra</name>
    <dbReference type="NCBI Taxonomy" id="112253"/>
    <lineage>
        <taxon>Eukaryota</taxon>
        <taxon>Viridiplantae</taxon>
        <taxon>Streptophyta</taxon>
        <taxon>Embryophyta</taxon>
        <taxon>Tracheophyta</taxon>
        <taxon>Spermatophyta</taxon>
        <taxon>Magnoliopsida</taxon>
        <taxon>eudicotyledons</taxon>
        <taxon>Gunneridae</taxon>
        <taxon>Pentapetalae</taxon>
        <taxon>asterids</taxon>
        <taxon>campanulids</taxon>
        <taxon>Escalloniales</taxon>
        <taxon>Escalloniaceae</taxon>
        <taxon>Escallonia</taxon>
    </lineage>
</organism>
<dbReference type="PROSITE" id="PS51375">
    <property type="entry name" value="PPR"/>
    <property type="match status" value="1"/>
</dbReference>
<dbReference type="AlphaFoldDB" id="A0AA88UC81"/>
<keyword evidence="2" id="KW-0677">Repeat</keyword>
<dbReference type="Gene3D" id="1.25.40.10">
    <property type="entry name" value="Tetratricopeptide repeat domain"/>
    <property type="match status" value="1"/>
</dbReference>
<feature type="repeat" description="PPR" evidence="3">
    <location>
        <begin position="128"/>
        <end position="162"/>
    </location>
</feature>
<gene>
    <name evidence="4" type="ORF">RJ640_017524</name>
</gene>
<evidence type="ECO:0000256" key="3">
    <source>
        <dbReference type="PROSITE-ProRule" id="PRU00708"/>
    </source>
</evidence>
<dbReference type="NCBIfam" id="TIGR00756">
    <property type="entry name" value="PPR"/>
    <property type="match status" value="2"/>
</dbReference>
<dbReference type="Proteomes" id="UP001187471">
    <property type="component" value="Unassembled WGS sequence"/>
</dbReference>
<reference evidence="4" key="1">
    <citation type="submission" date="2022-12" db="EMBL/GenBank/DDBJ databases">
        <title>Draft genome assemblies for two species of Escallonia (Escalloniales).</title>
        <authorList>
            <person name="Chanderbali A."/>
            <person name="Dervinis C."/>
            <person name="Anghel I."/>
            <person name="Soltis D."/>
            <person name="Soltis P."/>
            <person name="Zapata F."/>
        </authorList>
    </citation>
    <scope>NUCLEOTIDE SEQUENCE</scope>
    <source>
        <strain evidence="4">UCBG92.1500</strain>
        <tissue evidence="4">Leaf</tissue>
    </source>
</reference>
<dbReference type="EMBL" id="JAVXUO010001805">
    <property type="protein sequence ID" value="KAK2978960.1"/>
    <property type="molecule type" value="Genomic_DNA"/>
</dbReference>
<dbReference type="InterPro" id="IPR002885">
    <property type="entry name" value="PPR_rpt"/>
</dbReference>